<dbReference type="InterPro" id="IPR003661">
    <property type="entry name" value="HisK_dim/P_dom"/>
</dbReference>
<dbReference type="SMART" id="SM00388">
    <property type="entry name" value="HisKA"/>
    <property type="match status" value="1"/>
</dbReference>
<dbReference type="InterPro" id="IPR005467">
    <property type="entry name" value="His_kinase_dom"/>
</dbReference>
<evidence type="ECO:0000256" key="3">
    <source>
        <dbReference type="ARBA" id="ARBA00022553"/>
    </source>
</evidence>
<evidence type="ECO:0000259" key="7">
    <source>
        <dbReference type="PROSITE" id="PS50110"/>
    </source>
</evidence>
<name>A0AAX2DE68_9PSED</name>
<dbReference type="PROSITE" id="PS50110">
    <property type="entry name" value="RESPONSE_REGULATORY"/>
    <property type="match status" value="1"/>
</dbReference>
<protein>
    <recommendedName>
        <fullName evidence="2">histidine kinase</fullName>
        <ecNumber evidence="2">2.7.13.3</ecNumber>
    </recommendedName>
</protein>
<dbReference type="Gene3D" id="3.30.565.10">
    <property type="entry name" value="Histidine kinase-like ATPase, C-terminal domain"/>
    <property type="match status" value="1"/>
</dbReference>
<dbReference type="PRINTS" id="PR00344">
    <property type="entry name" value="BCTRLSENSOR"/>
</dbReference>
<feature type="domain" description="Histidine kinase" evidence="6">
    <location>
        <begin position="192"/>
        <end position="417"/>
    </location>
</feature>
<dbReference type="SUPFAM" id="SSF55874">
    <property type="entry name" value="ATPase domain of HSP90 chaperone/DNA topoisomerase II/histidine kinase"/>
    <property type="match status" value="1"/>
</dbReference>
<keyword evidence="9" id="KW-1185">Reference proteome</keyword>
<dbReference type="SMART" id="SM00448">
    <property type="entry name" value="REC"/>
    <property type="match status" value="1"/>
</dbReference>
<comment type="catalytic activity">
    <reaction evidence="1">
        <text>ATP + protein L-histidine = ADP + protein N-phospho-L-histidine.</text>
        <dbReference type="EC" id="2.7.13.3"/>
    </reaction>
</comment>
<evidence type="ECO:0000256" key="1">
    <source>
        <dbReference type="ARBA" id="ARBA00000085"/>
    </source>
</evidence>
<proteinExistence type="predicted"/>
<dbReference type="Gene3D" id="3.40.50.2300">
    <property type="match status" value="2"/>
</dbReference>
<reference evidence="8 9" key="1">
    <citation type="submission" date="2016-10" db="EMBL/GenBank/DDBJ databases">
        <authorList>
            <person name="Varghese N."/>
            <person name="Submissions S."/>
        </authorList>
    </citation>
    <scope>NUCLEOTIDE SEQUENCE [LARGE SCALE GENOMIC DNA]</scope>
    <source>
        <strain evidence="8 9">DSM 16733</strain>
    </source>
</reference>
<dbReference type="PANTHER" id="PTHR43065:SF42">
    <property type="entry name" value="TWO-COMPONENT SENSOR PPRA"/>
    <property type="match status" value="1"/>
</dbReference>
<dbReference type="InterPro" id="IPR004358">
    <property type="entry name" value="Sig_transdc_His_kin-like_C"/>
</dbReference>
<dbReference type="CDD" id="cd00082">
    <property type="entry name" value="HisKA"/>
    <property type="match status" value="1"/>
</dbReference>
<evidence type="ECO:0000256" key="5">
    <source>
        <dbReference type="SAM" id="Coils"/>
    </source>
</evidence>
<dbReference type="InterPro" id="IPR003594">
    <property type="entry name" value="HATPase_dom"/>
</dbReference>
<evidence type="ECO:0000259" key="6">
    <source>
        <dbReference type="PROSITE" id="PS50109"/>
    </source>
</evidence>
<dbReference type="Proteomes" id="UP000183772">
    <property type="component" value="Chromosome I"/>
</dbReference>
<feature type="coiled-coil region" evidence="5">
    <location>
        <begin position="142"/>
        <end position="176"/>
    </location>
</feature>
<dbReference type="InterPro" id="IPR036097">
    <property type="entry name" value="HisK_dim/P_sf"/>
</dbReference>
<dbReference type="PROSITE" id="PS50109">
    <property type="entry name" value="HIS_KIN"/>
    <property type="match status" value="1"/>
</dbReference>
<evidence type="ECO:0000313" key="8">
    <source>
        <dbReference type="EMBL" id="SDU60164.1"/>
    </source>
</evidence>
<dbReference type="Gene3D" id="1.10.287.130">
    <property type="match status" value="1"/>
</dbReference>
<dbReference type="SUPFAM" id="SSF47384">
    <property type="entry name" value="Homodimeric domain of signal transducing histidine kinase"/>
    <property type="match status" value="1"/>
</dbReference>
<feature type="domain" description="Response regulatory" evidence="7">
    <location>
        <begin position="439"/>
        <end position="554"/>
    </location>
</feature>
<dbReference type="EC" id="2.7.13.3" evidence="2"/>
<evidence type="ECO:0000256" key="2">
    <source>
        <dbReference type="ARBA" id="ARBA00012438"/>
    </source>
</evidence>
<keyword evidence="5" id="KW-0175">Coiled coil</keyword>
<dbReference type="EMBL" id="LT629790">
    <property type="protein sequence ID" value="SDU60164.1"/>
    <property type="molecule type" value="Genomic_DNA"/>
</dbReference>
<evidence type="ECO:0000313" key="9">
    <source>
        <dbReference type="Proteomes" id="UP000183772"/>
    </source>
</evidence>
<dbReference type="Pfam" id="PF00512">
    <property type="entry name" value="HisKA"/>
    <property type="match status" value="1"/>
</dbReference>
<keyword evidence="3 4" id="KW-0597">Phosphoprotein</keyword>
<dbReference type="GO" id="GO:0000155">
    <property type="term" value="F:phosphorelay sensor kinase activity"/>
    <property type="evidence" value="ECO:0007669"/>
    <property type="project" value="InterPro"/>
</dbReference>
<dbReference type="SMART" id="SM00387">
    <property type="entry name" value="HATPase_c"/>
    <property type="match status" value="1"/>
</dbReference>
<dbReference type="InterPro" id="IPR011006">
    <property type="entry name" value="CheY-like_superfamily"/>
</dbReference>
<dbReference type="Pfam" id="PF02518">
    <property type="entry name" value="HATPase_c"/>
    <property type="match status" value="1"/>
</dbReference>
<dbReference type="CDD" id="cd18161">
    <property type="entry name" value="REC_hyHK_blue-like"/>
    <property type="match status" value="1"/>
</dbReference>
<dbReference type="AlphaFoldDB" id="A0AAX2DE68"/>
<gene>
    <name evidence="8" type="ORF">SAMN05216476_3530</name>
</gene>
<dbReference type="PANTHER" id="PTHR43065">
    <property type="entry name" value="SENSOR HISTIDINE KINASE"/>
    <property type="match status" value="1"/>
</dbReference>
<feature type="modified residue" description="4-aspartylphosphate" evidence="4">
    <location>
        <position position="489"/>
    </location>
</feature>
<evidence type="ECO:0000256" key="4">
    <source>
        <dbReference type="PROSITE-ProRule" id="PRU00169"/>
    </source>
</evidence>
<dbReference type="InterPro" id="IPR036890">
    <property type="entry name" value="HATPase_C_sf"/>
</dbReference>
<dbReference type="InterPro" id="IPR001789">
    <property type="entry name" value="Sig_transdc_resp-reg_receiver"/>
</dbReference>
<dbReference type="SUPFAM" id="SSF52172">
    <property type="entry name" value="CheY-like"/>
    <property type="match status" value="2"/>
</dbReference>
<sequence length="556" mass="60957">MILMEPLSERALILAPLGRDSQIALMILNEAGFTGLICRHLGQLCNELEHGAGLLVISSEALVGPDLETLFQQIEQQPAWSDLPIVLLTHHGGPEQNPAARIGMQLGNVTFLERPFHPVTLVSLVTTALRGRRRQYEARERLIDLSNSELRLQNTLETLEQQVEERTAQLRHNEEALRQSQKMEAVGQLTGGIAHDFNNMLTGIIGSLELLRRRLARGRTEDLDSLIDLGVTSANRAAGLTHRLLAFSRRQSLDSKAVQMNTLVLSMGELLQRSLNESIRLDMQLDEQLWIAEADPNQLESALLNLVLNARDAMPEGGMLVVRTFNKHLDAGFTDAYSNLEPGDYVVLSVQDSGCGMPESVINRAFDPFFTTKPIGQGTGLGLSMIYGFSKQSRGHVAIDSDVGKGTTVNLYLPRFLGEETPESLVDKQHPAPAQAGETVLIVEDDPAVRVLVSSVLEELGYTFLEASDANGAVPILQSGQRIDLLISDVGLPGMNGRQLAEVGRQIRPDLRVLFITGYAEHAAVRGGFLDPGMQMITKPFTFDLLTAKVREMIGA</sequence>
<organism evidence="8 9">
    <name type="scientific">Pseudomonas mediterranea</name>
    <dbReference type="NCBI Taxonomy" id="183795"/>
    <lineage>
        <taxon>Bacteria</taxon>
        <taxon>Pseudomonadati</taxon>
        <taxon>Pseudomonadota</taxon>
        <taxon>Gammaproteobacteria</taxon>
        <taxon>Pseudomonadales</taxon>
        <taxon>Pseudomonadaceae</taxon>
        <taxon>Pseudomonas</taxon>
    </lineage>
</organism>
<dbReference type="Pfam" id="PF00072">
    <property type="entry name" value="Response_reg"/>
    <property type="match status" value="1"/>
</dbReference>
<accession>A0AAX2DE68</accession>